<evidence type="ECO:0000313" key="3">
    <source>
        <dbReference type="EMBL" id="MVT25376.1"/>
    </source>
</evidence>
<protein>
    <submittedName>
        <fullName evidence="3">Uncharacterized protein</fullName>
    </submittedName>
</protein>
<keyword evidence="2" id="KW-1133">Transmembrane helix</keyword>
<accession>A0A7K1UG69</accession>
<sequence length="67" mass="7224">MTSQEQDEADTRLHHQAAQRNGAPPPEGGKKQDDLGLSASNRAVTITLIIGIALMILVLMLPYLSNL</sequence>
<dbReference type="AlphaFoldDB" id="A0A7K1UG69"/>
<gene>
    <name evidence="3" type="ORF">GNZ21_03205</name>
</gene>
<organism evidence="3 4">
    <name type="scientific">Nesterenkonia alkaliphila</name>
    <dbReference type="NCBI Taxonomy" id="1463631"/>
    <lineage>
        <taxon>Bacteria</taxon>
        <taxon>Bacillati</taxon>
        <taxon>Actinomycetota</taxon>
        <taxon>Actinomycetes</taxon>
        <taxon>Micrococcales</taxon>
        <taxon>Micrococcaceae</taxon>
        <taxon>Nesterenkonia</taxon>
    </lineage>
</organism>
<evidence type="ECO:0000256" key="2">
    <source>
        <dbReference type="SAM" id="Phobius"/>
    </source>
</evidence>
<evidence type="ECO:0000313" key="4">
    <source>
        <dbReference type="Proteomes" id="UP000460157"/>
    </source>
</evidence>
<reference evidence="3 4" key="1">
    <citation type="submission" date="2019-12" db="EMBL/GenBank/DDBJ databases">
        <title>Nesterenkonia muleiensis sp. nov., a novel actinobacterium isolated from sap of Populus euphratica.</title>
        <authorList>
            <person name="Wang R."/>
        </authorList>
    </citation>
    <scope>NUCLEOTIDE SEQUENCE [LARGE SCALE GENOMIC DNA]</scope>
    <source>
        <strain evidence="3 4">F10</strain>
    </source>
</reference>
<proteinExistence type="predicted"/>
<feature type="region of interest" description="Disordered" evidence="1">
    <location>
        <begin position="1"/>
        <end position="35"/>
    </location>
</feature>
<feature type="transmembrane region" description="Helical" evidence="2">
    <location>
        <begin position="43"/>
        <end position="64"/>
    </location>
</feature>
<dbReference type="Proteomes" id="UP000460157">
    <property type="component" value="Unassembled WGS sequence"/>
</dbReference>
<keyword evidence="2" id="KW-0472">Membrane</keyword>
<evidence type="ECO:0000256" key="1">
    <source>
        <dbReference type="SAM" id="MobiDB-lite"/>
    </source>
</evidence>
<comment type="caution">
    <text evidence="3">The sequence shown here is derived from an EMBL/GenBank/DDBJ whole genome shotgun (WGS) entry which is preliminary data.</text>
</comment>
<dbReference type="RefSeq" id="WP_157321278.1">
    <property type="nucleotide sequence ID" value="NZ_BMFX01000005.1"/>
</dbReference>
<dbReference type="OrthoDB" id="4966034at2"/>
<dbReference type="EMBL" id="WRPM01000023">
    <property type="protein sequence ID" value="MVT25376.1"/>
    <property type="molecule type" value="Genomic_DNA"/>
</dbReference>
<name>A0A7K1UG69_9MICC</name>
<keyword evidence="2" id="KW-0812">Transmembrane</keyword>
<keyword evidence="4" id="KW-1185">Reference proteome</keyword>